<gene>
    <name evidence="2" type="ordered locus">XNC1_1852</name>
</gene>
<keyword evidence="1" id="KW-1133">Transmembrane helix</keyword>
<dbReference type="EMBL" id="FN667742">
    <property type="protein sequence ID" value="CBJ89912.1"/>
    <property type="molecule type" value="Genomic_DNA"/>
</dbReference>
<feature type="transmembrane region" description="Helical" evidence="1">
    <location>
        <begin position="139"/>
        <end position="161"/>
    </location>
</feature>
<proteinExistence type="predicted"/>
<protein>
    <submittedName>
        <fullName evidence="2">Uncharacterized protein</fullName>
    </submittedName>
</protein>
<feature type="transmembrane region" description="Helical" evidence="1">
    <location>
        <begin position="46"/>
        <end position="63"/>
    </location>
</feature>
<organism evidence="2 3">
    <name type="scientific">Xenorhabdus nematophila (strain ATCC 19061 / DSM 3370 / CCUG 14189 / LMG 1036 / NCIMB 9965 / AN6)</name>
    <dbReference type="NCBI Taxonomy" id="406817"/>
    <lineage>
        <taxon>Bacteria</taxon>
        <taxon>Pseudomonadati</taxon>
        <taxon>Pseudomonadota</taxon>
        <taxon>Gammaproteobacteria</taxon>
        <taxon>Enterobacterales</taxon>
        <taxon>Morganellaceae</taxon>
        <taxon>Xenorhabdus</taxon>
    </lineage>
</organism>
<reference evidence="2 3" key="1">
    <citation type="journal article" date="2011" name="PLoS ONE">
        <title>The entomopathogenic bacterial endosymbionts xenorhabdus and photorhabdus: convergent lifestyles from divergent genomes.</title>
        <authorList>
            <person name="Chaston J.M."/>
            <person name="Suen G."/>
            <person name="Tucker S.L."/>
            <person name="Andersen A.W."/>
            <person name="Bhasin A."/>
            <person name="Bode E."/>
            <person name="Bode H.B."/>
            <person name="Brachmann A.O."/>
            <person name="Cowles C.E."/>
            <person name="Cowles K.N."/>
            <person name="Darby C."/>
            <person name="de Leon L."/>
            <person name="Drace K."/>
            <person name="Du Z."/>
            <person name="Givaudan A."/>
            <person name="Herbert Tran E.E."/>
            <person name="Jewell K.A."/>
            <person name="Knack J.J."/>
            <person name="Krasomil-Osterfeld K.C."/>
            <person name="Kukor R."/>
            <person name="Lanois A."/>
            <person name="Latreille P."/>
            <person name="Leimgruber N.K."/>
            <person name="Lipke C.M."/>
            <person name="Liu R."/>
            <person name="Lu X."/>
            <person name="Martens E.C."/>
            <person name="Marri P.R."/>
            <person name="Medigue C."/>
            <person name="Menard M.L."/>
            <person name="Miller N.M."/>
            <person name="Morales-Soto N."/>
            <person name="Norton S."/>
            <person name="Ogier J.C."/>
            <person name="Orchard S.S."/>
            <person name="Park D."/>
            <person name="Park Y."/>
            <person name="Qurollo B.A."/>
            <person name="Sugar D.R."/>
            <person name="Richards G.R."/>
            <person name="Rouy Z."/>
            <person name="Slominski B."/>
            <person name="Slominski K."/>
            <person name="Snyder H."/>
            <person name="Tjaden B.C."/>
            <person name="van der Hoeven R."/>
            <person name="Welch R.D."/>
            <person name="Wheeler C."/>
            <person name="Xiang B."/>
            <person name="Barbazuk B."/>
            <person name="Gaudriault S."/>
            <person name="Goodner B."/>
            <person name="Slater S.C."/>
            <person name="Forst S."/>
            <person name="Goldman B.S."/>
            <person name="Goodrich-Blair H."/>
        </authorList>
    </citation>
    <scope>NUCLEOTIDE SEQUENCE [LARGE SCALE GENOMIC DNA]</scope>
    <source>
        <strain evidence="3">ATCC 19061 / DSM 3370 / CCUG 14189 / LMG 1036 / NCIMB 9965 / AN6</strain>
    </source>
</reference>
<dbReference type="eggNOG" id="ENOG5032VSV">
    <property type="taxonomic scope" value="Bacteria"/>
</dbReference>
<feature type="transmembrane region" description="Helical" evidence="1">
    <location>
        <begin position="181"/>
        <end position="198"/>
    </location>
</feature>
<accession>D3VD46</accession>
<dbReference type="STRING" id="406817.XNC1_1852"/>
<dbReference type="KEGG" id="xne:XNC1_1852"/>
<keyword evidence="1" id="KW-0812">Transmembrane</keyword>
<evidence type="ECO:0000313" key="3">
    <source>
        <dbReference type="Proteomes" id="UP000008075"/>
    </source>
</evidence>
<feature type="transmembrane region" description="Helical" evidence="1">
    <location>
        <begin position="100"/>
        <end position="118"/>
    </location>
</feature>
<feature type="transmembrane region" description="Helical" evidence="1">
    <location>
        <begin position="70"/>
        <end position="88"/>
    </location>
</feature>
<keyword evidence="3" id="KW-1185">Reference proteome</keyword>
<dbReference type="HOGENOM" id="CLU_085010_0_0_6"/>
<feature type="transmembrane region" description="Helical" evidence="1">
    <location>
        <begin position="12"/>
        <end position="34"/>
    </location>
</feature>
<evidence type="ECO:0000313" key="2">
    <source>
        <dbReference type="EMBL" id="CBJ89912.1"/>
    </source>
</evidence>
<dbReference type="GeneID" id="24903220"/>
<dbReference type="RefSeq" id="WP_010847321.1">
    <property type="nucleotide sequence ID" value="NC_014228.1"/>
</dbReference>
<keyword evidence="1" id="KW-0472">Membrane</keyword>
<evidence type="ECO:0000256" key="1">
    <source>
        <dbReference type="SAM" id="Phobius"/>
    </source>
</evidence>
<dbReference type="Proteomes" id="UP000008075">
    <property type="component" value="Chromosome"/>
</dbReference>
<dbReference type="AlphaFoldDB" id="D3VD46"/>
<sequence>MILMYLTRKLVFFILYALMIAGVTGLLFLDVNYFHNGVGEDSLTEIFQALSLLTIAVLLFYEAKNNVRLRPALILMAGFFSCLLIRELDAYFDDILFHGAWSWLAIPLALICIGYACVKNKQSLFGLVHLTRHQSYSMMVCGLLCVLVFSRLFGIGVLWQGLMDEHFNRTVKNMVEEGCEMLGYAQCLIATLWYLPSARKQRSTENN</sequence>
<name>D3VD46_XENNA</name>